<reference evidence="2 3" key="1">
    <citation type="submission" date="2019-09" db="EMBL/GenBank/DDBJ databases">
        <title>Goodfellowia gen. nov., a new genus of the Pseudonocardineae related to Actinoalloteichus, containing Goodfellowia coeruleoviolacea gen. nov., comb. nov. gen. nov., comb. nov.</title>
        <authorList>
            <person name="Labeda D."/>
        </authorList>
    </citation>
    <scope>NUCLEOTIDE SEQUENCE [LARGE SCALE GENOMIC DNA]</scope>
    <source>
        <strain evidence="2 3">AN110305</strain>
    </source>
</reference>
<dbReference type="Gene3D" id="3.20.20.370">
    <property type="entry name" value="Glycoside hydrolase/deacetylase"/>
    <property type="match status" value="1"/>
</dbReference>
<dbReference type="InterPro" id="IPR011330">
    <property type="entry name" value="Glyco_hydro/deAcase_b/a-brl"/>
</dbReference>
<dbReference type="GO" id="GO:0005975">
    <property type="term" value="P:carbohydrate metabolic process"/>
    <property type="evidence" value="ECO:0007669"/>
    <property type="project" value="InterPro"/>
</dbReference>
<protein>
    <submittedName>
        <fullName evidence="2">Polysaccharide deacetylase</fullName>
    </submittedName>
</protein>
<proteinExistence type="predicted"/>
<dbReference type="OrthoDB" id="438898at2"/>
<dbReference type="InterPro" id="IPR052740">
    <property type="entry name" value="CE4"/>
</dbReference>
<dbReference type="SUPFAM" id="SSF88713">
    <property type="entry name" value="Glycoside hydrolase/deacetylase"/>
    <property type="match status" value="1"/>
</dbReference>
<sequence>MRGGKRLGWLTTGVALALVLVVLAVLGAREPRPGQAAQSSWDTAPAVPLPSSSGPPAPTPTVPPPPAGQAPAWLHKLNPGEKPPQFLLFSFDGAASKEHWDRVLPIAKQVHAHVTGMLSGVYLLADGDADRYVAPGHDKGSSAIHFGGPPQDIATRIEYLNRALAEGHELGTHYNGHFCEADDQPSVGHWNTADWNSELDQFFDMVNSARQKGFALDPKTVRGGRTPCLEGDFKQLFPAMRQHGLVYDTSQVTLGVTWPTVQDGMWEFPMPEVRVPALGRNVVMMDYNLWFALNETRDEPARSAEFTKITLDTYRSVYQTAFNGNRAPLVIGNHFNDWNGSAFSNAVEQFMGEACQQRDTVCATYTEVIQWMQLQDPAVLDQLRRMPAARN</sequence>
<evidence type="ECO:0000313" key="2">
    <source>
        <dbReference type="EMBL" id="KAA2263281.1"/>
    </source>
</evidence>
<dbReference type="Proteomes" id="UP000323454">
    <property type="component" value="Unassembled WGS sequence"/>
</dbReference>
<evidence type="ECO:0000256" key="1">
    <source>
        <dbReference type="SAM" id="MobiDB-lite"/>
    </source>
</evidence>
<feature type="compositionally biased region" description="Pro residues" evidence="1">
    <location>
        <begin position="53"/>
        <end position="68"/>
    </location>
</feature>
<keyword evidence="3" id="KW-1185">Reference proteome</keyword>
<comment type="caution">
    <text evidence="2">The sequence shown here is derived from an EMBL/GenBank/DDBJ whole genome shotgun (WGS) entry which is preliminary data.</text>
</comment>
<gene>
    <name evidence="2" type="ORF">F0L68_10545</name>
</gene>
<accession>A0A5B2XK30</accession>
<dbReference type="AlphaFoldDB" id="A0A5B2XK30"/>
<dbReference type="PANTHER" id="PTHR45985">
    <property type="match status" value="1"/>
</dbReference>
<name>A0A5B2XK30_9PSEU</name>
<dbReference type="EMBL" id="VUOB01000018">
    <property type="protein sequence ID" value="KAA2263281.1"/>
    <property type="molecule type" value="Genomic_DNA"/>
</dbReference>
<evidence type="ECO:0000313" key="3">
    <source>
        <dbReference type="Proteomes" id="UP000323454"/>
    </source>
</evidence>
<organism evidence="2 3">
    <name type="scientific">Solihabitans fulvus</name>
    <dbReference type="NCBI Taxonomy" id="1892852"/>
    <lineage>
        <taxon>Bacteria</taxon>
        <taxon>Bacillati</taxon>
        <taxon>Actinomycetota</taxon>
        <taxon>Actinomycetes</taxon>
        <taxon>Pseudonocardiales</taxon>
        <taxon>Pseudonocardiaceae</taxon>
        <taxon>Solihabitans</taxon>
    </lineage>
</organism>
<reference evidence="2 3" key="2">
    <citation type="submission" date="2019-09" db="EMBL/GenBank/DDBJ databases">
        <authorList>
            <person name="Jin C."/>
        </authorList>
    </citation>
    <scope>NUCLEOTIDE SEQUENCE [LARGE SCALE GENOMIC DNA]</scope>
    <source>
        <strain evidence="2 3">AN110305</strain>
    </source>
</reference>
<feature type="region of interest" description="Disordered" evidence="1">
    <location>
        <begin position="32"/>
        <end position="71"/>
    </location>
</feature>
<dbReference type="PANTHER" id="PTHR45985:SF3">
    <property type="entry name" value="CHITIN DEACETYLASE-LIKE 4"/>
    <property type="match status" value="1"/>
</dbReference>